<organism evidence="1 2">
    <name type="scientific">Stakelama pacifica</name>
    <dbReference type="NCBI Taxonomy" id="517720"/>
    <lineage>
        <taxon>Bacteria</taxon>
        <taxon>Pseudomonadati</taxon>
        <taxon>Pseudomonadota</taxon>
        <taxon>Alphaproteobacteria</taxon>
        <taxon>Sphingomonadales</taxon>
        <taxon>Sphingomonadaceae</taxon>
        <taxon>Stakelama</taxon>
    </lineage>
</organism>
<dbReference type="GO" id="GO:0003677">
    <property type="term" value="F:DNA binding"/>
    <property type="evidence" value="ECO:0007669"/>
    <property type="project" value="InterPro"/>
</dbReference>
<dbReference type="AlphaFoldDB" id="A0A4R6FM79"/>
<gene>
    <name evidence="1" type="ORF">EV664_107137</name>
</gene>
<accession>A0A4R6FM79</accession>
<keyword evidence="2" id="KW-1185">Reference proteome</keyword>
<dbReference type="Proteomes" id="UP000295493">
    <property type="component" value="Unassembled WGS sequence"/>
</dbReference>
<protein>
    <submittedName>
        <fullName evidence="1">RecT family protein</fullName>
    </submittedName>
</protein>
<sequence>MATQLTTTDDKRDMALAKSIGTTQLDSNAPRSMFQPANMGEAMEIARLMAGSNFVAPHLRGKPGDCLAVVMQAARWAMDPFAVANKTFFVNDRIAYEAQLVTAVINSSGVLDGRLHPEWEGEGNELVCTVTGKLKGDDEPKKRRVAIKNITTRNSPLWKQDPEQQIGYYASRAWVRLHAPEVLLGVYSPDEFEAPMSAAGAGSLAETREAKPLTAAMLTQQATDKQVAEHVEAIDGRADEDHGEATTLESAKAEIDATKMVPDVNSRLSALIPLLSDDDGDALRSHAMDRIAELKEATNG</sequence>
<dbReference type="Pfam" id="PF03837">
    <property type="entry name" value="RecT"/>
    <property type="match status" value="2"/>
</dbReference>
<reference evidence="1 2" key="1">
    <citation type="submission" date="2019-03" db="EMBL/GenBank/DDBJ databases">
        <title>Genomic Encyclopedia of Type Strains, Phase IV (KMG-IV): sequencing the most valuable type-strain genomes for metagenomic binning, comparative biology and taxonomic classification.</title>
        <authorList>
            <person name="Goeker M."/>
        </authorList>
    </citation>
    <scope>NUCLEOTIDE SEQUENCE [LARGE SCALE GENOMIC DNA]</scope>
    <source>
        <strain evidence="1 2">DSM 25059</strain>
    </source>
</reference>
<evidence type="ECO:0000313" key="2">
    <source>
        <dbReference type="Proteomes" id="UP000295493"/>
    </source>
</evidence>
<evidence type="ECO:0000313" key="1">
    <source>
        <dbReference type="EMBL" id="TDN81735.1"/>
    </source>
</evidence>
<proteinExistence type="predicted"/>
<dbReference type="OrthoDB" id="8909920at2"/>
<name>A0A4R6FM79_9SPHN</name>
<dbReference type="RefSeq" id="WP_133495855.1">
    <property type="nucleotide sequence ID" value="NZ_BMLU01000007.1"/>
</dbReference>
<dbReference type="GO" id="GO:0006259">
    <property type="term" value="P:DNA metabolic process"/>
    <property type="evidence" value="ECO:0007669"/>
    <property type="project" value="InterPro"/>
</dbReference>
<dbReference type="InterPro" id="IPR018330">
    <property type="entry name" value="RecT_fam"/>
</dbReference>
<comment type="caution">
    <text evidence="1">The sequence shown here is derived from an EMBL/GenBank/DDBJ whole genome shotgun (WGS) entry which is preliminary data.</text>
</comment>
<dbReference type="EMBL" id="SNWD01000007">
    <property type="protein sequence ID" value="TDN81735.1"/>
    <property type="molecule type" value="Genomic_DNA"/>
</dbReference>